<dbReference type="PANTHER" id="PTHR13630">
    <property type="entry name" value="GAMMA-SECRETASE-ACTIVATING PROTEIN"/>
    <property type="match status" value="1"/>
</dbReference>
<proteinExistence type="predicted"/>
<dbReference type="CDD" id="cd23105">
    <property type="entry name" value="GSAP"/>
    <property type="match status" value="1"/>
</dbReference>
<comment type="caution">
    <text evidence="2">The sequence shown here is derived from an EMBL/GenBank/DDBJ whole genome shotgun (WGS) entry which is preliminary data.</text>
</comment>
<dbReference type="Pfam" id="PF14959">
    <property type="entry name" value="GSAP-16"/>
    <property type="match status" value="1"/>
</dbReference>
<dbReference type="InterPro" id="IPR026172">
    <property type="entry name" value="GSAP_fam"/>
</dbReference>
<evidence type="ECO:0000313" key="3">
    <source>
        <dbReference type="Proteomes" id="UP001497497"/>
    </source>
</evidence>
<keyword evidence="3" id="KW-1185">Reference proteome</keyword>
<dbReference type="PANTHER" id="PTHR13630:SF1">
    <property type="entry name" value="GAMMA-SECRETASE-ACTIVATING PROTEIN"/>
    <property type="match status" value="1"/>
</dbReference>
<sequence length="989" mass="114151">MFELHTSYDLLVSLSQFIYSYRQSIGISESIITPRIINQEKGGTVLFVWNDVIKANTSATIFGMYEPEAQKHSVIYIYEKKVKVVSCSLNQERTLLAFSISIPRESPSEHKQKVVYQAYLAELQSVEKNVFSLNMERSTFLKVQFLYPTQQGQPHNKESHMLVFLHKESIGLYRVPTARIGERGVMMSSQPKTEQIIRKFVWCQWDVQHQRLHYIQNVRVDNGSNNISQKMSTIQFSMKGKYENMLEIPINFPFPYIRTADKPHYGDIPLHTGIPELSLNVSVLTQSSGTFCLCYHKLITDQKSKSSPQPPSEYQDVEYYISMVHHAKTLHGCVYNLPKHVVIQKRLVFSWLGSYLLVMLPGYFVHLLNVGPSFEPCHHILLHNDVFIKELLPDGSARTPLSGRFSFEGVESAHSSLASPQPCSPRQEFTQTRQGVQTIPVFSEYCSSMKTLLPCQSFVRESGAIAQHLYDYRTGCMLKLVLNTDLMLECFRNSYWQTRLAMLHYLILHNKDFFSIKRLFEVLCENLTNSEVNNMFTEFLVASTFAEMKKQVDRDILNLLAFTSIETLRGQYEKNFAGERLAFISYLAFEVIDYNKRFVKDSKGRSTEDYWDTLIRRLRQRHSELPPRFSHLSVMMTYRQAEMEEAGGKSLWDPMHVEDSFFDGVYTLKMADLSPLLRHSKRLDSDIEGLSSGSWLTKTETVLGQAPLFLQKKISQESKIFKRRLSILTEDHIVKHLTRFLAKESQSKAKNVAKEYLHCQAKVSRQLCQLIWSLRGKQLAVELGDSLLPNLRNPATDEEYELFQLFERFYLTVGDLGYPLPIGFSSFFTSLGFKCLELHLFFQYVDNHILVLTPDFILQLLADLPDGAEEEIPLIKYQVISRLPQPFVEECFERWDHPLTKERKAREQISQILLRAPPLTKDSSRFNQTASNDSSSTFPPLDAFMRHLTLAASSIQSPRPISFDPILIESVSLYNTRMKTSYDLSKVNF</sequence>
<protein>
    <recommendedName>
        <fullName evidence="1">Gamma-secretase-activating protein C-terminal domain-containing protein</fullName>
    </recommendedName>
</protein>
<organism evidence="2 3">
    <name type="scientific">Lymnaea stagnalis</name>
    <name type="common">Great pond snail</name>
    <name type="synonym">Helix stagnalis</name>
    <dbReference type="NCBI Taxonomy" id="6523"/>
    <lineage>
        <taxon>Eukaryota</taxon>
        <taxon>Metazoa</taxon>
        <taxon>Spiralia</taxon>
        <taxon>Lophotrochozoa</taxon>
        <taxon>Mollusca</taxon>
        <taxon>Gastropoda</taxon>
        <taxon>Heterobranchia</taxon>
        <taxon>Euthyneura</taxon>
        <taxon>Panpulmonata</taxon>
        <taxon>Hygrophila</taxon>
        <taxon>Lymnaeoidea</taxon>
        <taxon>Lymnaeidae</taxon>
        <taxon>Lymnaea</taxon>
    </lineage>
</organism>
<reference evidence="2 3" key="1">
    <citation type="submission" date="2024-04" db="EMBL/GenBank/DDBJ databases">
        <authorList>
            <consortium name="Genoscope - CEA"/>
            <person name="William W."/>
        </authorList>
    </citation>
    <scope>NUCLEOTIDE SEQUENCE [LARGE SCALE GENOMIC DNA]</scope>
</reference>
<dbReference type="GO" id="GO:0005802">
    <property type="term" value="C:trans-Golgi network"/>
    <property type="evidence" value="ECO:0007669"/>
    <property type="project" value="TreeGrafter"/>
</dbReference>
<dbReference type="AlphaFoldDB" id="A0AAV2HDU4"/>
<evidence type="ECO:0000259" key="1">
    <source>
        <dbReference type="Pfam" id="PF14959"/>
    </source>
</evidence>
<evidence type="ECO:0000313" key="2">
    <source>
        <dbReference type="EMBL" id="CAL1531807.1"/>
    </source>
</evidence>
<dbReference type="EMBL" id="CAXITT010000098">
    <property type="protein sequence ID" value="CAL1531807.1"/>
    <property type="molecule type" value="Genomic_DNA"/>
</dbReference>
<dbReference type="GO" id="GO:1902004">
    <property type="term" value="P:positive regulation of amyloid-beta formation"/>
    <property type="evidence" value="ECO:0007669"/>
    <property type="project" value="TreeGrafter"/>
</dbReference>
<gene>
    <name evidence="2" type="ORF">GSLYS_00005902001</name>
</gene>
<dbReference type="Proteomes" id="UP001497497">
    <property type="component" value="Unassembled WGS sequence"/>
</dbReference>
<accession>A0AAV2HDU4</accession>
<name>A0AAV2HDU4_LYMST</name>
<feature type="domain" description="Gamma-secretase-activating protein C-terminal" evidence="1">
    <location>
        <begin position="762"/>
        <end position="870"/>
    </location>
</feature>
<dbReference type="InterPro" id="IPR028010">
    <property type="entry name" value="GSAP_C_dom"/>
</dbReference>